<evidence type="ECO:0000256" key="11">
    <source>
        <dbReference type="PIRNR" id="PIRNR001461"/>
    </source>
</evidence>
<comment type="cofactor">
    <cofactor evidence="2">
        <name>Mn(2+)</name>
        <dbReference type="ChEBI" id="CHEBI:29035"/>
    </cofactor>
</comment>
<comment type="cofactor">
    <cofactor evidence="3">
        <name>Co(2+)</name>
        <dbReference type="ChEBI" id="CHEBI:48828"/>
    </cofactor>
</comment>
<comment type="cofactor">
    <cofactor evidence="5">
        <name>Fe(2+)</name>
        <dbReference type="ChEBI" id="CHEBI:29033"/>
    </cofactor>
</comment>
<evidence type="ECO:0000256" key="14">
    <source>
        <dbReference type="PIRSR" id="PIRSR001461-3"/>
    </source>
</evidence>
<feature type="binding site" evidence="10 14">
    <location>
        <position position="36"/>
    </location>
    <ligand>
        <name>substrate</name>
    </ligand>
</feature>
<dbReference type="InterPro" id="IPR026019">
    <property type="entry name" value="Ribul_P_3_epim"/>
</dbReference>
<evidence type="ECO:0000256" key="4">
    <source>
        <dbReference type="ARBA" id="ARBA00001947"/>
    </source>
</evidence>
<dbReference type="FunFam" id="3.20.20.70:FF:000004">
    <property type="entry name" value="Ribulose-phosphate 3-epimerase"/>
    <property type="match status" value="1"/>
</dbReference>
<dbReference type="HAMAP" id="MF_02227">
    <property type="entry name" value="RPE"/>
    <property type="match status" value="1"/>
</dbReference>
<dbReference type="NCBIfam" id="NF004076">
    <property type="entry name" value="PRK05581.1-4"/>
    <property type="match status" value="1"/>
</dbReference>
<dbReference type="Gene3D" id="3.20.20.70">
    <property type="entry name" value="Aldolase class I"/>
    <property type="match status" value="1"/>
</dbReference>
<evidence type="ECO:0000256" key="3">
    <source>
        <dbReference type="ARBA" id="ARBA00001941"/>
    </source>
</evidence>
<comment type="pathway">
    <text evidence="10">Carbohydrate degradation.</text>
</comment>
<dbReference type="HOGENOM" id="CLU_054856_2_0_11"/>
<comment type="cofactor">
    <cofactor evidence="4">
        <name>Zn(2+)</name>
        <dbReference type="ChEBI" id="CHEBI:29105"/>
    </cofactor>
</comment>
<dbReference type="InterPro" id="IPR000056">
    <property type="entry name" value="Ribul_P_3_epim-like"/>
</dbReference>
<dbReference type="PANTHER" id="PTHR11749">
    <property type="entry name" value="RIBULOSE-5-PHOSPHATE-3-EPIMERASE"/>
    <property type="match status" value="1"/>
</dbReference>
<evidence type="ECO:0000256" key="10">
    <source>
        <dbReference type="HAMAP-Rule" id="MF_02227"/>
    </source>
</evidence>
<dbReference type="EMBL" id="CP002917">
    <property type="protein sequence ID" value="AEK36845.1"/>
    <property type="molecule type" value="Genomic_DNA"/>
</dbReference>
<proteinExistence type="inferred from homology"/>
<evidence type="ECO:0000256" key="12">
    <source>
        <dbReference type="PIRSR" id="PIRSR001461-1"/>
    </source>
</evidence>
<keyword evidence="9 10" id="KW-0413">Isomerase</keyword>
<dbReference type="PIRSF" id="PIRSF001461">
    <property type="entry name" value="RPE"/>
    <property type="match status" value="1"/>
</dbReference>
<dbReference type="Proteomes" id="UP000006659">
    <property type="component" value="Chromosome"/>
</dbReference>
<keyword evidence="13" id="KW-0862">Zinc</keyword>
<dbReference type="GO" id="GO:0006098">
    <property type="term" value="P:pentose-phosphate shunt"/>
    <property type="evidence" value="ECO:0007669"/>
    <property type="project" value="UniProtKB-UniRule"/>
</dbReference>
<comment type="cofactor">
    <cofactor evidence="10 13">
        <name>a divalent metal cation</name>
        <dbReference type="ChEBI" id="CHEBI:60240"/>
    </cofactor>
    <text evidence="10 13">Binds 1 divalent metal cation per subunit.</text>
</comment>
<evidence type="ECO:0000256" key="1">
    <source>
        <dbReference type="ARBA" id="ARBA00001782"/>
    </source>
</evidence>
<accession>G0HDX8</accession>
<feature type="binding site" evidence="10 14">
    <location>
        <position position="92"/>
    </location>
    <ligand>
        <name>substrate</name>
    </ligand>
</feature>
<evidence type="ECO:0000256" key="8">
    <source>
        <dbReference type="ARBA" id="ARBA00022723"/>
    </source>
</evidence>
<feature type="active site" description="Proton donor" evidence="10 12">
    <location>
        <position position="202"/>
    </location>
</feature>
<feature type="binding site" evidence="10 13">
    <location>
        <position position="59"/>
    </location>
    <ligand>
        <name>a divalent metal cation</name>
        <dbReference type="ChEBI" id="CHEBI:60240"/>
    </ligand>
</feature>
<dbReference type="GO" id="GO:0004750">
    <property type="term" value="F:D-ribulose-phosphate 3-epimerase activity"/>
    <property type="evidence" value="ECO:0007669"/>
    <property type="project" value="UniProtKB-UniRule"/>
</dbReference>
<evidence type="ECO:0000256" key="9">
    <source>
        <dbReference type="ARBA" id="ARBA00023235"/>
    </source>
</evidence>
<feature type="active site" description="Proton acceptor" evidence="10 12">
    <location>
        <position position="61"/>
    </location>
</feature>
<evidence type="ECO:0000313" key="15">
    <source>
        <dbReference type="EMBL" id="AEK36845.1"/>
    </source>
</evidence>
<evidence type="ECO:0000256" key="6">
    <source>
        <dbReference type="ARBA" id="ARBA00009541"/>
    </source>
</evidence>
<feature type="binding site" evidence="10 14">
    <location>
        <begin position="224"/>
        <end position="225"/>
    </location>
    <ligand>
        <name>substrate</name>
    </ligand>
</feature>
<comment type="function">
    <text evidence="10">Catalyzes the reversible epimerization of D-ribulose 5-phosphate to D-xylulose 5-phosphate.</text>
</comment>
<feature type="binding site" evidence="10 13">
    <location>
        <position position="92"/>
    </location>
    <ligand>
        <name>a divalent metal cation</name>
        <dbReference type="ChEBI" id="CHEBI:60240"/>
    </ligand>
</feature>
<dbReference type="PROSITE" id="PS01085">
    <property type="entry name" value="RIBUL_P_3_EPIMER_1"/>
    <property type="match status" value="1"/>
</dbReference>
<dbReference type="GO" id="GO:0005737">
    <property type="term" value="C:cytoplasm"/>
    <property type="evidence" value="ECO:0007669"/>
    <property type="project" value="UniProtKB-ARBA"/>
</dbReference>
<dbReference type="AlphaFoldDB" id="G0HDX8"/>
<comment type="similarity">
    <text evidence="6 10 11">Belongs to the ribulose-phosphate 3-epimerase family.</text>
</comment>
<keyword evidence="13" id="KW-0464">Manganese</keyword>
<evidence type="ECO:0000256" key="7">
    <source>
        <dbReference type="ARBA" id="ARBA00013188"/>
    </source>
</evidence>
<protein>
    <recommendedName>
        <fullName evidence="7 10">Ribulose-phosphate 3-epimerase</fullName>
        <ecNumber evidence="7 10">5.1.3.1</ecNumber>
    </recommendedName>
</protein>
<comment type="catalytic activity">
    <reaction evidence="1 10 11">
        <text>D-ribulose 5-phosphate = D-xylulose 5-phosphate</text>
        <dbReference type="Rhea" id="RHEA:13677"/>
        <dbReference type="ChEBI" id="CHEBI:57737"/>
        <dbReference type="ChEBI" id="CHEBI:58121"/>
        <dbReference type="EC" id="5.1.3.1"/>
    </reaction>
</comment>
<gene>
    <name evidence="10 15" type="primary">rpe</name>
    <name evidence="15" type="ordered locus">CVAR_3043</name>
</gene>
<name>G0HDX8_CORVD</name>
<dbReference type="GO" id="GO:0046872">
    <property type="term" value="F:metal ion binding"/>
    <property type="evidence" value="ECO:0007669"/>
    <property type="project" value="UniProtKB-UniRule"/>
</dbReference>
<feature type="binding site" evidence="10">
    <location>
        <begin position="202"/>
        <end position="204"/>
    </location>
    <ligand>
        <name>substrate</name>
    </ligand>
</feature>
<evidence type="ECO:0000256" key="2">
    <source>
        <dbReference type="ARBA" id="ARBA00001936"/>
    </source>
</evidence>
<dbReference type="eggNOG" id="COG0036">
    <property type="taxonomic scope" value="Bacteria"/>
</dbReference>
<feature type="binding site" evidence="10 13">
    <location>
        <position position="202"/>
    </location>
    <ligand>
        <name>a divalent metal cation</name>
        <dbReference type="ChEBI" id="CHEBI:60240"/>
    </ligand>
</feature>
<feature type="binding site" evidence="10 14">
    <location>
        <begin position="169"/>
        <end position="172"/>
    </location>
    <ligand>
        <name>substrate</name>
    </ligand>
</feature>
<sequence length="250" mass="26259">MLVTPVKYGRNIVETCGVAGPVYDEPMSQQTLIAPSILAADFADLAGEIARVPGADWLHIDVMDNHFVPNLSFGLPVAEAVRRRTDTFTDVHLMIEDPERWAPEYAAFGNVTFHLEAVADVDAAVALAATLRAAGTRAGISVKPGTAVEPLLDHLADFDLVLVMSVEPGFGGQSFMPEVLEKVRALRTRIDAEGLDTFIEIDGGIGVETAAGSAAAGVDVYVAGSSVFGKDDPEAQVTAIRAAAVAAVQS</sequence>
<evidence type="ECO:0000313" key="16">
    <source>
        <dbReference type="Proteomes" id="UP000006659"/>
    </source>
</evidence>
<evidence type="ECO:0000256" key="13">
    <source>
        <dbReference type="PIRSR" id="PIRSR001461-2"/>
    </source>
</evidence>
<dbReference type="InterPro" id="IPR013785">
    <property type="entry name" value="Aldolase_TIM"/>
</dbReference>
<dbReference type="EC" id="5.1.3.1" evidence="7 10"/>
<keyword evidence="10 11" id="KW-0119">Carbohydrate metabolism</keyword>
<evidence type="ECO:0000256" key="5">
    <source>
        <dbReference type="ARBA" id="ARBA00001954"/>
    </source>
</evidence>
<dbReference type="KEGG" id="cva:CVAR_3043"/>
<keyword evidence="13" id="KW-0170">Cobalt</keyword>
<keyword evidence="8 10" id="KW-0479">Metal-binding</keyword>
<dbReference type="SUPFAM" id="SSF51366">
    <property type="entry name" value="Ribulose-phoshate binding barrel"/>
    <property type="match status" value="1"/>
</dbReference>
<dbReference type="Pfam" id="PF00834">
    <property type="entry name" value="Ribul_P_3_epim"/>
    <property type="match status" value="1"/>
</dbReference>
<reference evidence="15 16" key="1">
    <citation type="journal article" date="2011" name="BMC Genomics">
        <title>Complete genome sequence of Corynebacterium variabile DSM 44702 isolated from the surface of smear-ripened cheeses and insights into cheese ripening and flavor generation.</title>
        <authorList>
            <person name="Schroeder J."/>
            <person name="Maus I."/>
            <person name="Trost E."/>
            <person name="Tauch A."/>
        </authorList>
    </citation>
    <scope>NUCLEOTIDE SEQUENCE [LARGE SCALE GENOMIC DNA]</scope>
    <source>
        <strain evidence="16">DSM 44702 / JCM 12073 / NCIMB 30131</strain>
    </source>
</reference>
<dbReference type="CDD" id="cd00429">
    <property type="entry name" value="RPE"/>
    <property type="match status" value="1"/>
</dbReference>
<dbReference type="PROSITE" id="PS01086">
    <property type="entry name" value="RIBUL_P_3_EPIMER_2"/>
    <property type="match status" value="1"/>
</dbReference>
<dbReference type="STRING" id="858619.CVAR_3043"/>
<organism evidence="15 16">
    <name type="scientific">Corynebacterium variabile (strain DSM 44702 / CIP 107183 / JCM 12073 / NCIMB 30131)</name>
    <name type="common">Corynebacterium mooreparkense</name>
    <dbReference type="NCBI Taxonomy" id="858619"/>
    <lineage>
        <taxon>Bacteria</taxon>
        <taxon>Bacillati</taxon>
        <taxon>Actinomycetota</taxon>
        <taxon>Actinomycetes</taxon>
        <taxon>Mycobacteriales</taxon>
        <taxon>Corynebacteriaceae</taxon>
        <taxon>Corynebacterium</taxon>
    </lineage>
</organism>
<dbReference type="NCBIfam" id="TIGR01163">
    <property type="entry name" value="rpe"/>
    <property type="match status" value="1"/>
</dbReference>
<dbReference type="GO" id="GO:0019323">
    <property type="term" value="P:pentose catabolic process"/>
    <property type="evidence" value="ECO:0007669"/>
    <property type="project" value="UniProtKB-UniRule"/>
</dbReference>
<dbReference type="InterPro" id="IPR011060">
    <property type="entry name" value="RibuloseP-bd_barrel"/>
</dbReference>
<feature type="binding site" evidence="14">
    <location>
        <position position="204"/>
    </location>
    <ligand>
        <name>substrate</name>
    </ligand>
</feature>
<feature type="binding site" evidence="10 13">
    <location>
        <position position="61"/>
    </location>
    <ligand>
        <name>a divalent metal cation</name>
        <dbReference type="ChEBI" id="CHEBI:60240"/>
    </ligand>
</feature>